<dbReference type="GO" id="GO:0009228">
    <property type="term" value="P:thiamine biosynthetic process"/>
    <property type="evidence" value="ECO:0007669"/>
    <property type="project" value="UniProtKB-KW"/>
</dbReference>
<dbReference type="SUPFAM" id="SSF56042">
    <property type="entry name" value="PurM C-terminal domain-like"/>
    <property type="match status" value="1"/>
</dbReference>
<keyword evidence="1 3" id="KW-0808">Transferase</keyword>
<dbReference type="InterPro" id="IPR036676">
    <property type="entry name" value="PurM-like_C_sf"/>
</dbReference>
<dbReference type="AlphaFoldDB" id="A0A4R4YP11"/>
<feature type="binding site" evidence="1">
    <location>
        <position position="79"/>
    </location>
    <ligand>
        <name>Mg(2+)</name>
        <dbReference type="ChEBI" id="CHEBI:18420"/>
        <label>3</label>
    </ligand>
</feature>
<dbReference type="GO" id="GO:0009229">
    <property type="term" value="P:thiamine diphosphate biosynthetic process"/>
    <property type="evidence" value="ECO:0007669"/>
    <property type="project" value="UniProtKB-UniRule"/>
</dbReference>
<dbReference type="PANTHER" id="PTHR30270">
    <property type="entry name" value="THIAMINE-MONOPHOSPHATE KINASE"/>
    <property type="match status" value="1"/>
</dbReference>
<feature type="binding site" evidence="1">
    <location>
        <position position="79"/>
    </location>
    <ligand>
        <name>Mg(2+)</name>
        <dbReference type="ChEBI" id="CHEBI:18420"/>
        <label>2</label>
    </ligand>
</feature>
<feature type="domain" description="PurM-like N-terminal" evidence="2">
    <location>
        <begin position="32"/>
        <end position="143"/>
    </location>
</feature>
<feature type="binding site" evidence="1">
    <location>
        <position position="109"/>
    </location>
    <ligand>
        <name>ATP</name>
        <dbReference type="ChEBI" id="CHEBI:30616"/>
    </ligand>
</feature>
<dbReference type="UniPathway" id="UPA00060">
    <property type="reaction ID" value="UER00142"/>
</dbReference>
<keyword evidence="1" id="KW-0479">Metal-binding</keyword>
<reference evidence="3 4" key="1">
    <citation type="submission" date="2019-03" db="EMBL/GenBank/DDBJ databases">
        <title>Draft genome sequences of novel Actinobacteria.</title>
        <authorList>
            <person name="Sahin N."/>
            <person name="Ay H."/>
            <person name="Saygin H."/>
        </authorList>
    </citation>
    <scope>NUCLEOTIDE SEQUENCE [LARGE SCALE GENOMIC DNA]</scope>
    <source>
        <strain evidence="3 4">JCM 13523</strain>
    </source>
</reference>
<dbReference type="NCBIfam" id="NF004351">
    <property type="entry name" value="PRK05731.1-4"/>
    <property type="match status" value="1"/>
</dbReference>
<feature type="binding site" evidence="1">
    <location>
        <position position="48"/>
    </location>
    <ligand>
        <name>Mg(2+)</name>
        <dbReference type="ChEBI" id="CHEBI:18420"/>
        <label>4</label>
    </ligand>
</feature>
<dbReference type="Proteomes" id="UP000295124">
    <property type="component" value="Unassembled WGS sequence"/>
</dbReference>
<evidence type="ECO:0000313" key="3">
    <source>
        <dbReference type="EMBL" id="TDD45252.1"/>
    </source>
</evidence>
<dbReference type="NCBIfam" id="TIGR01379">
    <property type="entry name" value="thiL"/>
    <property type="match status" value="1"/>
</dbReference>
<feature type="binding site" evidence="1">
    <location>
        <position position="79"/>
    </location>
    <ligand>
        <name>Mg(2+)</name>
        <dbReference type="ChEBI" id="CHEBI:18420"/>
        <label>4</label>
    </ligand>
</feature>
<feature type="binding site" evidence="1">
    <location>
        <begin position="126"/>
        <end position="127"/>
    </location>
    <ligand>
        <name>ATP</name>
        <dbReference type="ChEBI" id="CHEBI:30616"/>
    </ligand>
</feature>
<comment type="pathway">
    <text evidence="1">Cofactor biosynthesis; thiamine diphosphate biosynthesis; thiamine diphosphate from thiamine phosphate: step 1/1.</text>
</comment>
<feature type="binding site" evidence="1">
    <location>
        <position position="127"/>
    </location>
    <ligand>
        <name>Mg(2+)</name>
        <dbReference type="ChEBI" id="CHEBI:18420"/>
        <label>1</label>
    </ligand>
</feature>
<dbReference type="CDD" id="cd02194">
    <property type="entry name" value="ThiL"/>
    <property type="match status" value="1"/>
</dbReference>
<feature type="binding site" evidence="1">
    <location>
        <position position="34"/>
    </location>
    <ligand>
        <name>Mg(2+)</name>
        <dbReference type="ChEBI" id="CHEBI:18420"/>
        <label>4</label>
    </ligand>
</feature>
<feature type="binding site" evidence="1">
    <location>
        <position position="50"/>
    </location>
    <ligand>
        <name>Mg(2+)</name>
        <dbReference type="ChEBI" id="CHEBI:18420"/>
        <label>2</label>
    </ligand>
</feature>
<feature type="binding site" evidence="1">
    <location>
        <position position="152"/>
    </location>
    <ligand>
        <name>ATP</name>
        <dbReference type="ChEBI" id="CHEBI:30616"/>
    </ligand>
</feature>
<comment type="caution">
    <text evidence="3">The sequence shown here is derived from an EMBL/GenBank/DDBJ whole genome shotgun (WGS) entry which is preliminary data.</text>
</comment>
<name>A0A4R4YP11_9ACTN</name>
<keyword evidence="1" id="KW-0547">Nucleotide-binding</keyword>
<evidence type="ECO:0000259" key="2">
    <source>
        <dbReference type="Pfam" id="PF00586"/>
    </source>
</evidence>
<dbReference type="PIRSF" id="PIRSF005303">
    <property type="entry name" value="Thiam_monoph_kin"/>
    <property type="match status" value="1"/>
</dbReference>
<dbReference type="InterPro" id="IPR006283">
    <property type="entry name" value="ThiL-like"/>
</dbReference>
<feature type="binding site" evidence="1">
    <location>
        <position position="49"/>
    </location>
    <ligand>
        <name>Mg(2+)</name>
        <dbReference type="ChEBI" id="CHEBI:18420"/>
        <label>1</label>
    </ligand>
</feature>
<dbReference type="InterPro" id="IPR016188">
    <property type="entry name" value="PurM-like_N"/>
</dbReference>
<dbReference type="SUPFAM" id="SSF55326">
    <property type="entry name" value="PurM N-terminal domain-like"/>
    <property type="match status" value="1"/>
</dbReference>
<keyword evidence="1" id="KW-0460">Magnesium</keyword>
<comment type="miscellaneous">
    <text evidence="1">Reaction mechanism of ThiL seems to utilize a direct, inline transfer of the gamma-phosphate of ATP to TMP rather than a phosphorylated enzyme intermediate.</text>
</comment>
<protein>
    <recommendedName>
        <fullName evidence="1">Thiamine-monophosphate kinase</fullName>
        <shortName evidence="1">TMP kinase</shortName>
        <shortName evidence="1">Thiamine-phosphate kinase</shortName>
        <ecNumber evidence="1">2.7.4.16</ecNumber>
    </recommendedName>
</protein>
<comment type="similarity">
    <text evidence="1">Belongs to the thiamine-monophosphate kinase family.</text>
</comment>
<feature type="binding site" evidence="1">
    <location>
        <position position="57"/>
    </location>
    <ligand>
        <name>substrate</name>
    </ligand>
</feature>
<feature type="binding site" evidence="1">
    <location>
        <position position="267"/>
    </location>
    <ligand>
        <name>substrate</name>
    </ligand>
</feature>
<dbReference type="Pfam" id="PF00586">
    <property type="entry name" value="AIRS"/>
    <property type="match status" value="1"/>
</dbReference>
<keyword evidence="1" id="KW-0067">ATP-binding</keyword>
<feature type="binding site" evidence="1">
    <location>
        <position position="214"/>
    </location>
    <ligand>
        <name>Mg(2+)</name>
        <dbReference type="ChEBI" id="CHEBI:18420"/>
        <label>3</label>
    </ligand>
</feature>
<dbReference type="GO" id="GO:0000287">
    <property type="term" value="F:magnesium ion binding"/>
    <property type="evidence" value="ECO:0007669"/>
    <property type="project" value="UniProtKB-UniRule"/>
</dbReference>
<sequence>MTETLGSTGEFGLIEALTKGLSTTEDVLVGPGDDAAVIAAPDGRVVITTDMLVEGRHFRQDWSSAYDVGRKAAAQNLSDIVAMGARPTSLVIGFGGPADLPVAWVKELYQGLVDECELVSATIVGGDTVQSDKIVISVTAFGSLDGQPPVLRSGARPGDEVAVAGRLGWAEAGVTVLTRGFRSPRTVVEAHRRPQPPYAEGPRAARAGASSMCDVSDGLLADLGHIAVASQVIIDIHTKALSVPEPLQAVAAATGLDALQFVLTGGEDHALVGTFEPADVPEGWTVIGSVAEGNEDRPAGSVTVDGAPYAAQSGHVHFRS</sequence>
<evidence type="ECO:0000256" key="1">
    <source>
        <dbReference type="HAMAP-Rule" id="MF_02128"/>
    </source>
</evidence>
<dbReference type="PANTHER" id="PTHR30270:SF0">
    <property type="entry name" value="THIAMINE-MONOPHOSPHATE KINASE"/>
    <property type="match status" value="1"/>
</dbReference>
<dbReference type="OrthoDB" id="9802811at2"/>
<proteinExistence type="inferred from homology"/>
<comment type="caution">
    <text evidence="1">Lacks conserved residue(s) required for the propagation of feature annotation.</text>
</comment>
<comment type="function">
    <text evidence="1">Catalyzes the ATP-dependent phosphorylation of thiamine-monophosphate (TMP) to form thiamine-pyrophosphate (TPP), the active form of vitamin B1.</text>
</comment>
<dbReference type="GO" id="GO:0009030">
    <property type="term" value="F:thiamine-phosphate kinase activity"/>
    <property type="evidence" value="ECO:0007669"/>
    <property type="project" value="UniProtKB-UniRule"/>
</dbReference>
<feature type="binding site" evidence="1">
    <location>
        <position position="50"/>
    </location>
    <ligand>
        <name>Mg(2+)</name>
        <dbReference type="ChEBI" id="CHEBI:18420"/>
        <label>1</label>
    </ligand>
</feature>
<keyword evidence="4" id="KW-1185">Reference proteome</keyword>
<dbReference type="GO" id="GO:0005524">
    <property type="term" value="F:ATP binding"/>
    <property type="evidence" value="ECO:0007669"/>
    <property type="project" value="UniProtKB-UniRule"/>
</dbReference>
<dbReference type="Gene3D" id="3.30.1330.10">
    <property type="entry name" value="PurM-like, N-terminal domain"/>
    <property type="match status" value="1"/>
</dbReference>
<organism evidence="3 4">
    <name type="scientific">Kribbella antibiotica</name>
    <dbReference type="NCBI Taxonomy" id="190195"/>
    <lineage>
        <taxon>Bacteria</taxon>
        <taxon>Bacillati</taxon>
        <taxon>Actinomycetota</taxon>
        <taxon>Actinomycetes</taxon>
        <taxon>Propionibacteriales</taxon>
        <taxon>Kribbellaceae</taxon>
        <taxon>Kribbella</taxon>
    </lineage>
</organism>
<dbReference type="InterPro" id="IPR036921">
    <property type="entry name" value="PurM-like_N_sf"/>
</dbReference>
<dbReference type="Gene3D" id="3.90.650.10">
    <property type="entry name" value="PurM-like C-terminal domain"/>
    <property type="match status" value="1"/>
</dbReference>
<dbReference type="EMBL" id="SMKX01000210">
    <property type="protein sequence ID" value="TDD45252.1"/>
    <property type="molecule type" value="Genomic_DNA"/>
</dbReference>
<feature type="binding site" evidence="1">
    <location>
        <position position="34"/>
    </location>
    <ligand>
        <name>Mg(2+)</name>
        <dbReference type="ChEBI" id="CHEBI:18420"/>
        <label>3</label>
    </ligand>
</feature>
<feature type="binding site" evidence="1">
    <location>
        <position position="217"/>
    </location>
    <ligand>
        <name>Mg(2+)</name>
        <dbReference type="ChEBI" id="CHEBI:18420"/>
        <label>5</label>
    </ligand>
</feature>
<dbReference type="EC" id="2.7.4.16" evidence="1"/>
<dbReference type="RefSeq" id="WP_132176915.1">
    <property type="nucleotide sequence ID" value="NZ_SMKX01000210.1"/>
</dbReference>
<feature type="binding site" evidence="1">
    <location>
        <position position="216"/>
    </location>
    <ligand>
        <name>ATP</name>
        <dbReference type="ChEBI" id="CHEBI:30616"/>
    </ligand>
</feature>
<accession>A0A4R4YP11</accession>
<dbReference type="HAMAP" id="MF_02128">
    <property type="entry name" value="TMP_kinase"/>
    <property type="match status" value="1"/>
</dbReference>
<keyword evidence="1" id="KW-0784">Thiamine biosynthesis</keyword>
<evidence type="ECO:0000313" key="4">
    <source>
        <dbReference type="Proteomes" id="UP000295124"/>
    </source>
</evidence>
<keyword evidence="1 3" id="KW-0418">Kinase</keyword>
<gene>
    <name evidence="1" type="primary">thiL</name>
    <name evidence="3" type="ORF">E1263_39035</name>
</gene>
<comment type="catalytic activity">
    <reaction evidence="1">
        <text>thiamine phosphate + ATP = thiamine diphosphate + ADP</text>
        <dbReference type="Rhea" id="RHEA:15913"/>
        <dbReference type="ChEBI" id="CHEBI:30616"/>
        <dbReference type="ChEBI" id="CHEBI:37575"/>
        <dbReference type="ChEBI" id="CHEBI:58937"/>
        <dbReference type="ChEBI" id="CHEBI:456216"/>
        <dbReference type="EC" id="2.7.4.16"/>
    </reaction>
</comment>